<name>A0A3L6SX11_PANMI</name>
<proteinExistence type="predicted"/>
<protein>
    <submittedName>
        <fullName evidence="2">Uncharacterized protein</fullName>
    </submittedName>
</protein>
<sequence length="102" mass="12219">MERRFQGSRESRENWENRDSRARFGNSGRENVGFQHKEQWESRDNRGEGGFERKSYAGLKRGGEGPEGREVRQMTEDDLRHKLNREQEDKRRFQQSSSQPQF</sequence>
<evidence type="ECO:0000313" key="3">
    <source>
        <dbReference type="Proteomes" id="UP000275267"/>
    </source>
</evidence>
<gene>
    <name evidence="2" type="ORF">C2845_PM05G14520</name>
</gene>
<dbReference type="AlphaFoldDB" id="A0A3L6SX11"/>
<evidence type="ECO:0000256" key="1">
    <source>
        <dbReference type="SAM" id="MobiDB-lite"/>
    </source>
</evidence>
<organism evidence="2 3">
    <name type="scientific">Panicum miliaceum</name>
    <name type="common">Proso millet</name>
    <name type="synonym">Broomcorn millet</name>
    <dbReference type="NCBI Taxonomy" id="4540"/>
    <lineage>
        <taxon>Eukaryota</taxon>
        <taxon>Viridiplantae</taxon>
        <taxon>Streptophyta</taxon>
        <taxon>Embryophyta</taxon>
        <taxon>Tracheophyta</taxon>
        <taxon>Spermatophyta</taxon>
        <taxon>Magnoliopsida</taxon>
        <taxon>Liliopsida</taxon>
        <taxon>Poales</taxon>
        <taxon>Poaceae</taxon>
        <taxon>PACMAD clade</taxon>
        <taxon>Panicoideae</taxon>
        <taxon>Panicodae</taxon>
        <taxon>Paniceae</taxon>
        <taxon>Panicinae</taxon>
        <taxon>Panicum</taxon>
        <taxon>Panicum sect. Panicum</taxon>
    </lineage>
</organism>
<reference evidence="3" key="1">
    <citation type="journal article" date="2019" name="Nat. Commun.">
        <title>The genome of broomcorn millet.</title>
        <authorList>
            <person name="Zou C."/>
            <person name="Miki D."/>
            <person name="Li D."/>
            <person name="Tang Q."/>
            <person name="Xiao L."/>
            <person name="Rajput S."/>
            <person name="Deng P."/>
            <person name="Jia W."/>
            <person name="Huang R."/>
            <person name="Zhang M."/>
            <person name="Sun Y."/>
            <person name="Hu J."/>
            <person name="Fu X."/>
            <person name="Schnable P.S."/>
            <person name="Li F."/>
            <person name="Zhang H."/>
            <person name="Feng B."/>
            <person name="Zhu X."/>
            <person name="Liu R."/>
            <person name="Schnable J.C."/>
            <person name="Zhu J.-K."/>
            <person name="Zhang H."/>
        </authorList>
    </citation>
    <scope>NUCLEOTIDE SEQUENCE [LARGE SCALE GENOMIC DNA]</scope>
</reference>
<accession>A0A3L6SX11</accession>
<evidence type="ECO:0000313" key="2">
    <source>
        <dbReference type="EMBL" id="RLN28326.1"/>
    </source>
</evidence>
<dbReference type="EMBL" id="PQIB02000003">
    <property type="protein sequence ID" value="RLN28326.1"/>
    <property type="molecule type" value="Genomic_DNA"/>
</dbReference>
<feature type="compositionally biased region" description="Basic and acidic residues" evidence="1">
    <location>
        <begin position="35"/>
        <end position="92"/>
    </location>
</feature>
<dbReference type="Proteomes" id="UP000275267">
    <property type="component" value="Unassembled WGS sequence"/>
</dbReference>
<feature type="region of interest" description="Disordered" evidence="1">
    <location>
        <begin position="1"/>
        <end position="102"/>
    </location>
</feature>
<keyword evidence="3" id="KW-1185">Reference proteome</keyword>
<feature type="compositionally biased region" description="Basic and acidic residues" evidence="1">
    <location>
        <begin position="1"/>
        <end position="22"/>
    </location>
</feature>
<comment type="caution">
    <text evidence="2">The sequence shown here is derived from an EMBL/GenBank/DDBJ whole genome shotgun (WGS) entry which is preliminary data.</text>
</comment>